<keyword evidence="17" id="KW-1185">Reference proteome</keyword>
<evidence type="ECO:0000256" key="13">
    <source>
        <dbReference type="SAM" id="Phobius"/>
    </source>
</evidence>
<proteinExistence type="predicted"/>
<name>A0AAV1BX39_OLDCO</name>
<dbReference type="PROSITE" id="PS00108">
    <property type="entry name" value="PROTEIN_KINASE_ST"/>
    <property type="match status" value="1"/>
</dbReference>
<dbReference type="GO" id="GO:0005524">
    <property type="term" value="F:ATP binding"/>
    <property type="evidence" value="ECO:0007669"/>
    <property type="project" value="UniProtKB-UniRule"/>
</dbReference>
<keyword evidence="7 12" id="KW-0067">ATP-binding</keyword>
<dbReference type="GO" id="GO:0048544">
    <property type="term" value="P:recognition of pollen"/>
    <property type="evidence" value="ECO:0007669"/>
    <property type="project" value="InterPro"/>
</dbReference>
<evidence type="ECO:0000256" key="10">
    <source>
        <dbReference type="ARBA" id="ARBA00047899"/>
    </source>
</evidence>
<protein>
    <recommendedName>
        <fullName evidence="1">non-specific serine/threonine protein kinase</fullName>
        <ecNumber evidence="1">2.7.11.1</ecNumber>
    </recommendedName>
</protein>
<feature type="transmembrane region" description="Helical" evidence="13">
    <location>
        <begin position="279"/>
        <end position="302"/>
    </location>
</feature>
<dbReference type="Pfam" id="PF08276">
    <property type="entry name" value="PAN_2"/>
    <property type="match status" value="1"/>
</dbReference>
<evidence type="ECO:0000313" key="17">
    <source>
        <dbReference type="Proteomes" id="UP001161247"/>
    </source>
</evidence>
<dbReference type="Gene3D" id="1.10.510.10">
    <property type="entry name" value="Transferase(Phosphotransferase) domain 1"/>
    <property type="match status" value="1"/>
</dbReference>
<dbReference type="EMBL" id="OX459118">
    <property type="protein sequence ID" value="CAI9087681.1"/>
    <property type="molecule type" value="Genomic_DNA"/>
</dbReference>
<keyword evidence="13" id="KW-0472">Membrane</keyword>
<organism evidence="16 17">
    <name type="scientific">Oldenlandia corymbosa var. corymbosa</name>
    <dbReference type="NCBI Taxonomy" id="529605"/>
    <lineage>
        <taxon>Eukaryota</taxon>
        <taxon>Viridiplantae</taxon>
        <taxon>Streptophyta</taxon>
        <taxon>Embryophyta</taxon>
        <taxon>Tracheophyta</taxon>
        <taxon>Spermatophyta</taxon>
        <taxon>Magnoliopsida</taxon>
        <taxon>eudicotyledons</taxon>
        <taxon>Gunneridae</taxon>
        <taxon>Pentapetalae</taxon>
        <taxon>asterids</taxon>
        <taxon>lamiids</taxon>
        <taxon>Gentianales</taxon>
        <taxon>Rubiaceae</taxon>
        <taxon>Rubioideae</taxon>
        <taxon>Spermacoceae</taxon>
        <taxon>Hedyotis-Oldenlandia complex</taxon>
        <taxon>Oldenlandia</taxon>
    </lineage>
</organism>
<dbReference type="Gene3D" id="3.30.200.20">
    <property type="entry name" value="Phosphorylase Kinase, domain 1"/>
    <property type="match status" value="1"/>
</dbReference>
<dbReference type="PROSITE" id="PS50011">
    <property type="entry name" value="PROTEIN_KINASE_DOM"/>
    <property type="match status" value="1"/>
</dbReference>
<dbReference type="PROSITE" id="PS50948">
    <property type="entry name" value="PAN"/>
    <property type="match status" value="1"/>
</dbReference>
<keyword evidence="2" id="KW-0723">Serine/threonine-protein kinase</keyword>
<keyword evidence="4" id="KW-0732">Signal</keyword>
<dbReference type="CDD" id="cd01098">
    <property type="entry name" value="PAN_AP_plant"/>
    <property type="match status" value="1"/>
</dbReference>
<feature type="domain" description="Protein kinase" evidence="14">
    <location>
        <begin position="355"/>
        <end position="632"/>
    </location>
</feature>
<evidence type="ECO:0000256" key="4">
    <source>
        <dbReference type="ARBA" id="ARBA00022729"/>
    </source>
</evidence>
<feature type="binding site" evidence="12">
    <location>
        <position position="383"/>
    </location>
    <ligand>
        <name>ATP</name>
        <dbReference type="ChEBI" id="CHEBI:30616"/>
    </ligand>
</feature>
<evidence type="ECO:0000259" key="15">
    <source>
        <dbReference type="PROSITE" id="PS50948"/>
    </source>
</evidence>
<evidence type="ECO:0000256" key="3">
    <source>
        <dbReference type="ARBA" id="ARBA00022679"/>
    </source>
</evidence>
<dbReference type="SMART" id="SM00220">
    <property type="entry name" value="S_TKc"/>
    <property type="match status" value="1"/>
</dbReference>
<keyword evidence="3" id="KW-0808">Transferase</keyword>
<evidence type="ECO:0000256" key="12">
    <source>
        <dbReference type="PROSITE-ProRule" id="PRU10141"/>
    </source>
</evidence>
<dbReference type="GO" id="GO:0004674">
    <property type="term" value="F:protein serine/threonine kinase activity"/>
    <property type="evidence" value="ECO:0007669"/>
    <property type="project" value="UniProtKB-KW"/>
</dbReference>
<dbReference type="InterPro" id="IPR003609">
    <property type="entry name" value="Pan_app"/>
</dbReference>
<comment type="catalytic activity">
    <reaction evidence="10">
        <text>L-threonyl-[protein] + ATP = O-phospho-L-threonyl-[protein] + ADP + H(+)</text>
        <dbReference type="Rhea" id="RHEA:46608"/>
        <dbReference type="Rhea" id="RHEA-COMP:11060"/>
        <dbReference type="Rhea" id="RHEA-COMP:11605"/>
        <dbReference type="ChEBI" id="CHEBI:15378"/>
        <dbReference type="ChEBI" id="CHEBI:30013"/>
        <dbReference type="ChEBI" id="CHEBI:30616"/>
        <dbReference type="ChEBI" id="CHEBI:61977"/>
        <dbReference type="ChEBI" id="CHEBI:456216"/>
        <dbReference type="EC" id="2.7.11.1"/>
    </reaction>
</comment>
<dbReference type="Pfam" id="PF00954">
    <property type="entry name" value="S_locus_glycop"/>
    <property type="match status" value="1"/>
</dbReference>
<dbReference type="InterPro" id="IPR001245">
    <property type="entry name" value="Ser-Thr/Tyr_kinase_cat_dom"/>
</dbReference>
<sequence length="678" mass="76850">MLEICEQEGDDHPEIPVHLFGWLLTGFFMDLEAGNEFFDKTMLAYFGVFLVQKLRKDMARRVMEWGAYIENDDEVSLSFGIRDPSIFSRVMVDESGVVERVTWQKDQHKWVKFWSNPRDDGCDSYRHCGSFSICDPYNLGEFECQCLPGYEPKVESEWYLRDATNGCKRKPGEQTCRNSSSDVGFIRMASVKVPDTTNAIGNRSMGLEECADLCLKNCSCTAYANSNVENGGSGCITWYGDLIDMRQFSTGGQDVYIRVSASELAQYLKYLKRSHRKRLIIVLVPSVSGLLLLVFAILVVSWKRKGKRHKIRGLISFNLDRESTNGVTPRTEEIDENGELAVFDLKSIISATNCFDFADKLGEGGFGSVYKGQLQNGREIAIKRLSKSSGQGVEEFKNEAALIARLQHRNLVKLLGCCIQQEEKMLVYEYLPNKGLDNFIFHKEKGVLLDWKKRLHIIIGIARGIVYLHRDSRLRIIHRDLKASNVLLDANMEPKISDFGMARIFNADQMEAKTQRVMGTYGYMAPEYAMQGLFSEKSDVFSYGVLLLEIITGRRNNSYFSDNAVSLIGYVWELWQEGNALEIIDPAMGDDEALNHVEVGRCIQIGLFCVQERAMDRPTMSQVLSMLCHETSIPSTSPKQPAYVIKKLNYNKENSPYQSTPSSGTFMDDFSITVIQGR</sequence>
<evidence type="ECO:0000256" key="9">
    <source>
        <dbReference type="ARBA" id="ARBA00023180"/>
    </source>
</evidence>
<dbReference type="EC" id="2.7.11.1" evidence="1"/>
<dbReference type="Proteomes" id="UP001161247">
    <property type="component" value="Chromosome 1"/>
</dbReference>
<dbReference type="PROSITE" id="PS00107">
    <property type="entry name" value="PROTEIN_KINASE_ATP"/>
    <property type="match status" value="1"/>
</dbReference>
<keyword evidence="9" id="KW-0325">Glycoprotein</keyword>
<dbReference type="PANTHER" id="PTHR27002:SF1095">
    <property type="entry name" value="G-TYPE LECTIN S-RECEPTOR-LIKE SERINE_THREONINE-PROTEIN KINASE RKS1"/>
    <property type="match status" value="1"/>
</dbReference>
<keyword evidence="6" id="KW-0418">Kinase</keyword>
<evidence type="ECO:0000313" key="16">
    <source>
        <dbReference type="EMBL" id="CAI9087681.1"/>
    </source>
</evidence>
<dbReference type="GO" id="GO:0005886">
    <property type="term" value="C:plasma membrane"/>
    <property type="evidence" value="ECO:0007669"/>
    <property type="project" value="TreeGrafter"/>
</dbReference>
<dbReference type="PANTHER" id="PTHR27002">
    <property type="entry name" value="RECEPTOR-LIKE SERINE/THREONINE-PROTEIN KINASE SD1-8"/>
    <property type="match status" value="1"/>
</dbReference>
<dbReference type="SUPFAM" id="SSF56112">
    <property type="entry name" value="Protein kinase-like (PK-like)"/>
    <property type="match status" value="1"/>
</dbReference>
<accession>A0AAV1BX39</accession>
<evidence type="ECO:0000256" key="8">
    <source>
        <dbReference type="ARBA" id="ARBA00023157"/>
    </source>
</evidence>
<dbReference type="InterPro" id="IPR011009">
    <property type="entry name" value="Kinase-like_dom_sf"/>
</dbReference>
<feature type="domain" description="Apple" evidence="15">
    <location>
        <begin position="176"/>
        <end position="260"/>
    </location>
</feature>
<dbReference type="InterPro" id="IPR008271">
    <property type="entry name" value="Ser/Thr_kinase_AS"/>
</dbReference>
<evidence type="ECO:0000256" key="6">
    <source>
        <dbReference type="ARBA" id="ARBA00022777"/>
    </source>
</evidence>
<dbReference type="SMART" id="SM00473">
    <property type="entry name" value="PAN_AP"/>
    <property type="match status" value="1"/>
</dbReference>
<dbReference type="FunFam" id="3.30.200.20:FF:000195">
    <property type="entry name" value="G-type lectin S-receptor-like serine/threonine-protein kinase"/>
    <property type="match status" value="1"/>
</dbReference>
<evidence type="ECO:0000256" key="11">
    <source>
        <dbReference type="ARBA" id="ARBA00048679"/>
    </source>
</evidence>
<keyword evidence="8" id="KW-1015">Disulfide bond</keyword>
<evidence type="ECO:0000256" key="1">
    <source>
        <dbReference type="ARBA" id="ARBA00012513"/>
    </source>
</evidence>
<keyword evidence="5 12" id="KW-0547">Nucleotide-binding</keyword>
<dbReference type="InterPro" id="IPR000719">
    <property type="entry name" value="Prot_kinase_dom"/>
</dbReference>
<dbReference type="FunFam" id="1.10.510.10:FF:000060">
    <property type="entry name" value="G-type lectin S-receptor-like serine/threonine-protein kinase"/>
    <property type="match status" value="1"/>
</dbReference>
<dbReference type="AlphaFoldDB" id="A0AAV1BX39"/>
<evidence type="ECO:0000256" key="7">
    <source>
        <dbReference type="ARBA" id="ARBA00022840"/>
    </source>
</evidence>
<evidence type="ECO:0000259" key="14">
    <source>
        <dbReference type="PROSITE" id="PS50011"/>
    </source>
</evidence>
<keyword evidence="13" id="KW-0812">Transmembrane</keyword>
<evidence type="ECO:0000256" key="2">
    <source>
        <dbReference type="ARBA" id="ARBA00022527"/>
    </source>
</evidence>
<evidence type="ECO:0000256" key="5">
    <source>
        <dbReference type="ARBA" id="ARBA00022741"/>
    </source>
</evidence>
<comment type="catalytic activity">
    <reaction evidence="11">
        <text>L-seryl-[protein] + ATP = O-phospho-L-seryl-[protein] + ADP + H(+)</text>
        <dbReference type="Rhea" id="RHEA:17989"/>
        <dbReference type="Rhea" id="RHEA-COMP:9863"/>
        <dbReference type="Rhea" id="RHEA-COMP:11604"/>
        <dbReference type="ChEBI" id="CHEBI:15378"/>
        <dbReference type="ChEBI" id="CHEBI:29999"/>
        <dbReference type="ChEBI" id="CHEBI:30616"/>
        <dbReference type="ChEBI" id="CHEBI:83421"/>
        <dbReference type="ChEBI" id="CHEBI:456216"/>
        <dbReference type="EC" id="2.7.11.1"/>
    </reaction>
</comment>
<dbReference type="InterPro" id="IPR000858">
    <property type="entry name" value="S_locus_glycoprot_dom"/>
</dbReference>
<dbReference type="Pfam" id="PF07714">
    <property type="entry name" value="PK_Tyr_Ser-Thr"/>
    <property type="match status" value="1"/>
</dbReference>
<dbReference type="CDD" id="cd14066">
    <property type="entry name" value="STKc_IRAK"/>
    <property type="match status" value="1"/>
</dbReference>
<keyword evidence="13" id="KW-1133">Transmembrane helix</keyword>
<reference evidence="16" key="1">
    <citation type="submission" date="2023-03" db="EMBL/GenBank/DDBJ databases">
        <authorList>
            <person name="Julca I."/>
        </authorList>
    </citation>
    <scope>NUCLEOTIDE SEQUENCE</scope>
</reference>
<gene>
    <name evidence="16" type="ORF">OLC1_LOCUS444</name>
</gene>
<dbReference type="InterPro" id="IPR017441">
    <property type="entry name" value="Protein_kinase_ATP_BS"/>
</dbReference>